<dbReference type="Proteomes" id="UP000315343">
    <property type="component" value="Unassembled WGS sequence"/>
</dbReference>
<keyword evidence="5 6" id="KW-0472">Membrane</keyword>
<reference evidence="8 9" key="1">
    <citation type="submission" date="2019-07" db="EMBL/GenBank/DDBJ databases">
        <title>Genomic Encyclopedia of Type Strains, Phase I: the one thousand microbial genomes (KMG-I) project.</title>
        <authorList>
            <person name="Kyrpides N."/>
        </authorList>
    </citation>
    <scope>NUCLEOTIDE SEQUENCE [LARGE SCALE GENOMIC DNA]</scope>
    <source>
        <strain evidence="8 9">DSM 13558</strain>
    </source>
</reference>
<keyword evidence="3" id="KW-0201">Cytochrome c-type biogenesis</keyword>
<proteinExistence type="predicted"/>
<evidence type="ECO:0000256" key="3">
    <source>
        <dbReference type="ARBA" id="ARBA00022748"/>
    </source>
</evidence>
<feature type="transmembrane region" description="Helical" evidence="6">
    <location>
        <begin position="68"/>
        <end position="88"/>
    </location>
</feature>
<name>A0A562J8E5_9FIRM</name>
<dbReference type="OrthoDB" id="9770923at2"/>
<feature type="transmembrane region" description="Helical" evidence="6">
    <location>
        <begin position="359"/>
        <end position="382"/>
    </location>
</feature>
<gene>
    <name evidence="8" type="ORF">LY60_02395</name>
</gene>
<evidence type="ECO:0000256" key="5">
    <source>
        <dbReference type="ARBA" id="ARBA00023136"/>
    </source>
</evidence>
<comment type="caution">
    <text evidence="8">The sequence shown here is derived from an EMBL/GenBank/DDBJ whole genome shotgun (WGS) entry which is preliminary data.</text>
</comment>
<keyword evidence="9" id="KW-1185">Reference proteome</keyword>
<dbReference type="Pfam" id="PF05140">
    <property type="entry name" value="ResB"/>
    <property type="match status" value="1"/>
</dbReference>
<keyword evidence="4 6" id="KW-1133">Transmembrane helix</keyword>
<feature type="transmembrane region" description="Helical" evidence="6">
    <location>
        <begin position="147"/>
        <end position="168"/>
    </location>
</feature>
<evidence type="ECO:0000313" key="8">
    <source>
        <dbReference type="EMBL" id="TWH79417.1"/>
    </source>
</evidence>
<dbReference type="AlphaFoldDB" id="A0A562J8E5"/>
<evidence type="ECO:0000256" key="6">
    <source>
        <dbReference type="SAM" id="Phobius"/>
    </source>
</evidence>
<comment type="subcellular location">
    <subcellularLocation>
        <location evidence="1">Membrane</location>
        <topology evidence="1">Multi-pass membrane protein</topology>
    </subcellularLocation>
</comment>
<evidence type="ECO:0000256" key="1">
    <source>
        <dbReference type="ARBA" id="ARBA00004141"/>
    </source>
</evidence>
<organism evidence="8 9">
    <name type="scientific">Sedimentibacter saalensis</name>
    <dbReference type="NCBI Taxonomy" id="130788"/>
    <lineage>
        <taxon>Bacteria</taxon>
        <taxon>Bacillati</taxon>
        <taxon>Bacillota</taxon>
        <taxon>Tissierellia</taxon>
        <taxon>Sedimentibacter</taxon>
    </lineage>
</organism>
<dbReference type="InterPro" id="IPR007816">
    <property type="entry name" value="ResB-like_domain"/>
</dbReference>
<protein>
    <submittedName>
        <fullName evidence="8">Cytochrome c biogenesis protein</fullName>
    </submittedName>
</protein>
<sequence length="429" mass="49394">MRKINKILGMIKSMKLGVILLLMLGVTSVAGTMIPQNESVQFYAQNYGSKFNNLLQLLELDNVYYSWWYAFIVTLLIINLTTCIITRLPSVVRQMKSIPDGSGAFTEKNLLFEVEGEGAIENLSAHMGFKKLKNIHENIYASRKNNIGYMGSWMLHLGILMIIVFFALGNRFAYETNLYGVPGTMGQLENTDLFMKINSFDAKFRDDFTAEQYITNIDILNNKQETVKTGDVSVNSPLRYNHYSFYQNSMGYAVNLKVYEGEEKIHDDVFYQSEVYVSNGKKFAVQFMNFYPDMEMTGEGPKTATPYFNNPYMLYAVFYEGYMVDMNVVPCNSSIKYREFSFKVDRPQEFTLINIRKDLFTPFAFLGALILIAGIMVTFYFVPVTLYAVKTKETTIYYICSKKNNEITRTKLLLKYDDFKRGEQSNGLE</sequence>
<feature type="domain" description="ResB-like" evidence="7">
    <location>
        <begin position="14"/>
        <end position="384"/>
    </location>
</feature>
<evidence type="ECO:0000259" key="7">
    <source>
        <dbReference type="Pfam" id="PF05140"/>
    </source>
</evidence>
<evidence type="ECO:0000256" key="4">
    <source>
        <dbReference type="ARBA" id="ARBA00022989"/>
    </source>
</evidence>
<dbReference type="GO" id="GO:0016020">
    <property type="term" value="C:membrane"/>
    <property type="evidence" value="ECO:0007669"/>
    <property type="project" value="UniProtKB-SubCell"/>
</dbReference>
<dbReference type="EMBL" id="VLKH01000006">
    <property type="protein sequence ID" value="TWH79417.1"/>
    <property type="molecule type" value="Genomic_DNA"/>
</dbReference>
<dbReference type="InterPro" id="IPR023494">
    <property type="entry name" value="Cyt_c_bgen_Ccs1/CcsB/ResB"/>
</dbReference>
<dbReference type="PANTHER" id="PTHR31566">
    <property type="entry name" value="CYTOCHROME C BIOGENESIS PROTEIN CCS1, CHLOROPLASTIC"/>
    <property type="match status" value="1"/>
</dbReference>
<evidence type="ECO:0000313" key="9">
    <source>
        <dbReference type="Proteomes" id="UP000315343"/>
    </source>
</evidence>
<dbReference type="GO" id="GO:0017004">
    <property type="term" value="P:cytochrome complex assembly"/>
    <property type="evidence" value="ECO:0007669"/>
    <property type="project" value="UniProtKB-KW"/>
</dbReference>
<dbReference type="PANTHER" id="PTHR31566:SF0">
    <property type="entry name" value="CYTOCHROME C BIOGENESIS PROTEIN CCS1, CHLOROPLASTIC"/>
    <property type="match status" value="1"/>
</dbReference>
<dbReference type="RefSeq" id="WP_145083805.1">
    <property type="nucleotide sequence ID" value="NZ_VLKH01000006.1"/>
</dbReference>
<accession>A0A562J8E5</accession>
<evidence type="ECO:0000256" key="2">
    <source>
        <dbReference type="ARBA" id="ARBA00022692"/>
    </source>
</evidence>
<keyword evidence="2 6" id="KW-0812">Transmembrane</keyword>